<dbReference type="EMBL" id="JAUEDM010000001">
    <property type="protein sequence ID" value="KAK3329894.1"/>
    <property type="molecule type" value="Genomic_DNA"/>
</dbReference>
<dbReference type="Proteomes" id="UP001283341">
    <property type="component" value="Unassembled WGS sequence"/>
</dbReference>
<gene>
    <name evidence="1" type="ORF">B0H66DRAFT_611023</name>
</gene>
<organism evidence="1 2">
    <name type="scientific">Apodospora peruviana</name>
    <dbReference type="NCBI Taxonomy" id="516989"/>
    <lineage>
        <taxon>Eukaryota</taxon>
        <taxon>Fungi</taxon>
        <taxon>Dikarya</taxon>
        <taxon>Ascomycota</taxon>
        <taxon>Pezizomycotina</taxon>
        <taxon>Sordariomycetes</taxon>
        <taxon>Sordariomycetidae</taxon>
        <taxon>Sordariales</taxon>
        <taxon>Lasiosphaeriaceae</taxon>
        <taxon>Apodospora</taxon>
    </lineage>
</organism>
<keyword evidence="2" id="KW-1185">Reference proteome</keyword>
<name>A0AAE0IRR0_9PEZI</name>
<reference evidence="1" key="2">
    <citation type="submission" date="2023-06" db="EMBL/GenBank/DDBJ databases">
        <authorList>
            <consortium name="Lawrence Berkeley National Laboratory"/>
            <person name="Haridas S."/>
            <person name="Hensen N."/>
            <person name="Bonometti L."/>
            <person name="Westerberg I."/>
            <person name="Brannstrom I.O."/>
            <person name="Guillou S."/>
            <person name="Cros-Aarteil S."/>
            <person name="Calhoun S."/>
            <person name="Kuo A."/>
            <person name="Mondo S."/>
            <person name="Pangilinan J."/>
            <person name="Riley R."/>
            <person name="Labutti K."/>
            <person name="Andreopoulos B."/>
            <person name="Lipzen A."/>
            <person name="Chen C."/>
            <person name="Yanf M."/>
            <person name="Daum C."/>
            <person name="Ng V."/>
            <person name="Clum A."/>
            <person name="Steindorff A."/>
            <person name="Ohm R."/>
            <person name="Martin F."/>
            <person name="Silar P."/>
            <person name="Natvig D."/>
            <person name="Lalanne C."/>
            <person name="Gautier V."/>
            <person name="Ament-Velasquez S.L."/>
            <person name="Kruys A."/>
            <person name="Hutchinson M.I."/>
            <person name="Powell A.J."/>
            <person name="Barry K."/>
            <person name="Miller A.N."/>
            <person name="Grigoriev I.V."/>
            <person name="Debuchy R."/>
            <person name="Gladieux P."/>
            <person name="Thoren M.H."/>
            <person name="Johannesson H."/>
        </authorList>
    </citation>
    <scope>NUCLEOTIDE SEQUENCE</scope>
    <source>
        <strain evidence="1">CBS 118394</strain>
    </source>
</reference>
<accession>A0AAE0IRR0</accession>
<evidence type="ECO:0000313" key="1">
    <source>
        <dbReference type="EMBL" id="KAK3329894.1"/>
    </source>
</evidence>
<dbReference type="AlphaFoldDB" id="A0AAE0IRR0"/>
<proteinExistence type="predicted"/>
<comment type="caution">
    <text evidence="1">The sequence shown here is derived from an EMBL/GenBank/DDBJ whole genome shotgun (WGS) entry which is preliminary data.</text>
</comment>
<reference evidence="1" key="1">
    <citation type="journal article" date="2023" name="Mol. Phylogenet. Evol.">
        <title>Genome-scale phylogeny and comparative genomics of the fungal order Sordariales.</title>
        <authorList>
            <person name="Hensen N."/>
            <person name="Bonometti L."/>
            <person name="Westerberg I."/>
            <person name="Brannstrom I.O."/>
            <person name="Guillou S."/>
            <person name="Cros-Aarteil S."/>
            <person name="Calhoun S."/>
            <person name="Haridas S."/>
            <person name="Kuo A."/>
            <person name="Mondo S."/>
            <person name="Pangilinan J."/>
            <person name="Riley R."/>
            <person name="LaButti K."/>
            <person name="Andreopoulos B."/>
            <person name="Lipzen A."/>
            <person name="Chen C."/>
            <person name="Yan M."/>
            <person name="Daum C."/>
            <person name="Ng V."/>
            <person name="Clum A."/>
            <person name="Steindorff A."/>
            <person name="Ohm R.A."/>
            <person name="Martin F."/>
            <person name="Silar P."/>
            <person name="Natvig D.O."/>
            <person name="Lalanne C."/>
            <person name="Gautier V."/>
            <person name="Ament-Velasquez S.L."/>
            <person name="Kruys A."/>
            <person name="Hutchinson M.I."/>
            <person name="Powell A.J."/>
            <person name="Barry K."/>
            <person name="Miller A.N."/>
            <person name="Grigoriev I.V."/>
            <person name="Debuchy R."/>
            <person name="Gladieux P."/>
            <person name="Hiltunen Thoren M."/>
            <person name="Johannesson H."/>
        </authorList>
    </citation>
    <scope>NUCLEOTIDE SEQUENCE</scope>
    <source>
        <strain evidence="1">CBS 118394</strain>
    </source>
</reference>
<sequence length="188" mass="20211">MKGLFSSNLQHRLPLADSLKVPSSLQPLHRTSKPSCVSFKSETAAVALGALLLLEPTITHAFLATCFTGRDCTGSQGAIVGADYELCINVVGRKSWRLWGHQGPGGGPGKIRYTGCLNCKSNCDGYTCQSKYVGQGNSCWNLNPDNYPGAFFYACPACSCLIGKRDNGTEEALSEDLKERKVAKDLIS</sequence>
<evidence type="ECO:0000313" key="2">
    <source>
        <dbReference type="Proteomes" id="UP001283341"/>
    </source>
</evidence>
<protein>
    <submittedName>
        <fullName evidence="1">Uncharacterized protein</fullName>
    </submittedName>
</protein>